<dbReference type="Gene3D" id="1.25.60.10">
    <property type="entry name" value="MgtE N-terminal domain-like"/>
    <property type="match status" value="1"/>
</dbReference>
<dbReference type="GO" id="GO:0015095">
    <property type="term" value="F:magnesium ion transmembrane transporter activity"/>
    <property type="evidence" value="ECO:0007669"/>
    <property type="project" value="InterPro"/>
</dbReference>
<dbReference type="PANTHER" id="PTHR43773">
    <property type="entry name" value="MAGNESIUM TRANSPORTER MGTE"/>
    <property type="match status" value="1"/>
</dbReference>
<evidence type="ECO:0000313" key="4">
    <source>
        <dbReference type="EMBL" id="WJW66550.1"/>
    </source>
</evidence>
<reference evidence="3 5" key="1">
    <citation type="submission" date="2020-06" db="EMBL/GenBank/DDBJ databases">
        <title>Anoxygenic phototrophic Chloroflexota member uses a Type I reaction center.</title>
        <authorList>
            <person name="Tsuji J.M."/>
            <person name="Shaw N.A."/>
            <person name="Nagashima S."/>
            <person name="Venkiteswaran J."/>
            <person name="Schiff S.L."/>
            <person name="Hanada S."/>
            <person name="Tank M."/>
            <person name="Neufeld J.D."/>
        </authorList>
    </citation>
    <scope>NUCLEOTIDE SEQUENCE [LARGE SCALE GENOMIC DNA]</scope>
    <source>
        <strain evidence="3">L227-S17</strain>
    </source>
</reference>
<dbReference type="SUPFAM" id="SSF54631">
    <property type="entry name" value="CBS-domain pair"/>
    <property type="match status" value="1"/>
</dbReference>
<dbReference type="PROSITE" id="PS51371">
    <property type="entry name" value="CBS"/>
    <property type="match status" value="2"/>
</dbReference>
<gene>
    <name evidence="3" type="ORF">HXX08_02165</name>
    <name evidence="4" type="ORF">OZ401_002353</name>
</gene>
<proteinExistence type="predicted"/>
<keyword evidence="1" id="KW-0129">CBS domain</keyword>
<evidence type="ECO:0000313" key="6">
    <source>
        <dbReference type="Proteomes" id="UP001431572"/>
    </source>
</evidence>
<dbReference type="PANTHER" id="PTHR43773:SF1">
    <property type="entry name" value="MAGNESIUM TRANSPORTER MGTE"/>
    <property type="match status" value="1"/>
</dbReference>
<evidence type="ECO:0000313" key="5">
    <source>
        <dbReference type="Proteomes" id="UP000521676"/>
    </source>
</evidence>
<feature type="domain" description="CBS" evidence="2">
    <location>
        <begin position="297"/>
        <end position="361"/>
    </location>
</feature>
<dbReference type="CDD" id="cd04606">
    <property type="entry name" value="CBS_pair_Mg_transporter"/>
    <property type="match status" value="1"/>
</dbReference>
<dbReference type="InterPro" id="IPR006668">
    <property type="entry name" value="Mg_transptr_MgtE_intracell_dom"/>
</dbReference>
<dbReference type="Pfam" id="PF03448">
    <property type="entry name" value="MgtE_N"/>
    <property type="match status" value="1"/>
</dbReference>
<name>A0A8T7M042_9CHLR</name>
<dbReference type="InterPro" id="IPR006669">
    <property type="entry name" value="MgtE_transporter"/>
</dbReference>
<dbReference type="Gene3D" id="3.10.580.10">
    <property type="entry name" value="CBS-domain"/>
    <property type="match status" value="1"/>
</dbReference>
<keyword evidence="6" id="KW-1185">Reference proteome</keyword>
<evidence type="ECO:0000313" key="3">
    <source>
        <dbReference type="EMBL" id="NWJ44661.1"/>
    </source>
</evidence>
<dbReference type="Proteomes" id="UP001431572">
    <property type="component" value="Chromosome 1"/>
</dbReference>
<reference evidence="4" key="2">
    <citation type="journal article" date="2024" name="Nature">
        <title>Anoxygenic phototroph of the Chloroflexota uses a type I reaction centre.</title>
        <authorList>
            <person name="Tsuji J.M."/>
            <person name="Shaw N.A."/>
            <person name="Nagashima S."/>
            <person name="Venkiteswaran J.J."/>
            <person name="Schiff S.L."/>
            <person name="Watanabe T."/>
            <person name="Fukui M."/>
            <person name="Hanada S."/>
            <person name="Tank M."/>
            <person name="Neufeld J.D."/>
        </authorList>
    </citation>
    <scope>NUCLEOTIDE SEQUENCE</scope>
    <source>
        <strain evidence="4">L227-S17</strain>
    </source>
</reference>
<dbReference type="RefSeq" id="WP_341468439.1">
    <property type="nucleotide sequence ID" value="NZ_CP128399.1"/>
</dbReference>
<dbReference type="InterPro" id="IPR000644">
    <property type="entry name" value="CBS_dom"/>
</dbReference>
<evidence type="ECO:0000256" key="1">
    <source>
        <dbReference type="PROSITE-ProRule" id="PRU00703"/>
    </source>
</evidence>
<dbReference type="Pfam" id="PF00571">
    <property type="entry name" value="CBS"/>
    <property type="match status" value="2"/>
</dbReference>
<dbReference type="InterPro" id="IPR046342">
    <property type="entry name" value="CBS_dom_sf"/>
</dbReference>
<feature type="domain" description="CBS" evidence="2">
    <location>
        <begin position="363"/>
        <end position="420"/>
    </location>
</feature>
<dbReference type="SMART" id="SM00116">
    <property type="entry name" value="CBS"/>
    <property type="match status" value="2"/>
</dbReference>
<dbReference type="InterPro" id="IPR038076">
    <property type="entry name" value="MgtE_N_sf"/>
</dbReference>
<evidence type="ECO:0000259" key="2">
    <source>
        <dbReference type="PROSITE" id="PS51371"/>
    </source>
</evidence>
<dbReference type="SUPFAM" id="SSF158791">
    <property type="entry name" value="MgtE N-terminal domain-like"/>
    <property type="match status" value="1"/>
</dbReference>
<dbReference type="Proteomes" id="UP000521676">
    <property type="component" value="Unassembled WGS sequence"/>
</dbReference>
<dbReference type="SMART" id="SM00924">
    <property type="entry name" value="MgtE_N"/>
    <property type="match status" value="1"/>
</dbReference>
<protein>
    <submittedName>
        <fullName evidence="4">CBS domain-containing protein</fullName>
    </submittedName>
    <submittedName>
        <fullName evidence="3">Magnesium transporter</fullName>
    </submittedName>
</protein>
<dbReference type="EMBL" id="CP128399">
    <property type="protein sequence ID" value="WJW66550.1"/>
    <property type="molecule type" value="Genomic_DNA"/>
</dbReference>
<dbReference type="GO" id="GO:0016020">
    <property type="term" value="C:membrane"/>
    <property type="evidence" value="ECO:0007669"/>
    <property type="project" value="InterPro"/>
</dbReference>
<sequence>MNLMFFSLLVGKSILDRNGEKIASLKDLIVRINPIVGKSEEKYPPLAGILAHSNSREFWIPASQVQEFEQGKIRLHDAKVSLERFERRDGEILLYKDVLDKQLVDVEGRRVIRVNDLALGNAPNELTPRLVGVDISFQALVRRILPFGGTPRVSRLSRNENLLDWADVEYFASSAPSVRLNVSHARLAKMHPVDIARLLDELSYVQGAEIVNALDDETAADALEEMNPDYAADILEGLSEDRAADILEEMQPDDAADVIADLDENKAQALLELMEEEESEEVRELLAYDEDAAGGIMTNDFLMLPDNLGASEALQTIRELETQPEFVDYIYVVEPDSEKLVGVAALRDVVFCQPRTTLLSELIVRNYISMKTDSKAEDAAAVLADYGFRALPVLNEEGEIKGIITFDDALDLILPEDLRRRLPNIFKNHRGMVSFVKK</sequence>
<dbReference type="AlphaFoldDB" id="A0A8T7M042"/>
<organism evidence="3 5">
    <name type="scientific">Candidatus Chlorohelix allophototropha</name>
    <dbReference type="NCBI Taxonomy" id="3003348"/>
    <lineage>
        <taxon>Bacteria</taxon>
        <taxon>Bacillati</taxon>
        <taxon>Chloroflexota</taxon>
        <taxon>Chloroflexia</taxon>
        <taxon>Candidatus Chloroheliales</taxon>
        <taxon>Candidatus Chloroheliaceae</taxon>
        <taxon>Candidatus Chlorohelix</taxon>
    </lineage>
</organism>
<accession>A0A8T7M042</accession>
<dbReference type="EMBL" id="JACATZ010000001">
    <property type="protein sequence ID" value="NWJ44661.1"/>
    <property type="molecule type" value="Genomic_DNA"/>
</dbReference>